<keyword evidence="2" id="KW-1185">Reference proteome</keyword>
<evidence type="ECO:0000313" key="2">
    <source>
        <dbReference type="Proteomes" id="UP000641803"/>
    </source>
</evidence>
<reference evidence="1 2" key="1">
    <citation type="submission" date="2020-08" db="EMBL/GenBank/DDBJ databases">
        <title>A Genomic Blueprint of the Chicken Gut Microbiome.</title>
        <authorList>
            <person name="Gilroy R."/>
            <person name="Ravi A."/>
            <person name="Getino M."/>
            <person name="Pursley I."/>
            <person name="Horton D.L."/>
            <person name="Alikhan N.-F."/>
            <person name="Baker D."/>
            <person name="Gharbi K."/>
            <person name="Hall N."/>
            <person name="Watson M."/>
            <person name="Adriaenssens E.M."/>
            <person name="Foster-Nyarko E."/>
            <person name="Jarju S."/>
            <person name="Secka A."/>
            <person name="Antonio M."/>
            <person name="Oren A."/>
            <person name="Chaudhuri R."/>
            <person name="La Ragione R.M."/>
            <person name="Hildebrand F."/>
            <person name="Pallen M.J."/>
        </authorList>
    </citation>
    <scope>NUCLEOTIDE SEQUENCE [LARGE SCALE GENOMIC DNA]</scope>
    <source>
        <strain evidence="1 2">Sa4CUA1</strain>
    </source>
</reference>
<protein>
    <submittedName>
        <fullName evidence="1">Uncharacterized protein</fullName>
    </submittedName>
</protein>
<dbReference type="Proteomes" id="UP000641803">
    <property type="component" value="Unassembled WGS sequence"/>
</dbReference>
<proteinExistence type="predicted"/>
<sequence length="105" mass="10894">MPPTSGTPPPSVGRVVRYASRTGDGVTAPAIVLRTRAATVPGVIDRWGPGPDGTLSGTGRPTGLVDKLPDDLTVDLLVHGLGGDYREYAVPHGDGPGTWSWPPRT</sequence>
<gene>
    <name evidence="1" type="ORF">H9652_04040</name>
</gene>
<dbReference type="EMBL" id="JACSQQ010000005">
    <property type="protein sequence ID" value="MBD7949579.1"/>
    <property type="molecule type" value="Genomic_DNA"/>
</dbReference>
<organism evidence="1 2">
    <name type="scientific">Oerskovia rustica</name>
    <dbReference type="NCBI Taxonomy" id="2762237"/>
    <lineage>
        <taxon>Bacteria</taxon>
        <taxon>Bacillati</taxon>
        <taxon>Actinomycetota</taxon>
        <taxon>Actinomycetes</taxon>
        <taxon>Micrococcales</taxon>
        <taxon>Cellulomonadaceae</taxon>
        <taxon>Oerskovia</taxon>
    </lineage>
</organism>
<accession>A0ABR8RP54</accession>
<evidence type="ECO:0000313" key="1">
    <source>
        <dbReference type="EMBL" id="MBD7949579.1"/>
    </source>
</evidence>
<name>A0ABR8RP54_9CELL</name>
<comment type="caution">
    <text evidence="1">The sequence shown here is derived from an EMBL/GenBank/DDBJ whole genome shotgun (WGS) entry which is preliminary data.</text>
</comment>